<evidence type="ECO:0000313" key="7">
    <source>
        <dbReference type="Proteomes" id="UP000663801"/>
    </source>
</evidence>
<dbReference type="GO" id="GO:0046872">
    <property type="term" value="F:metal ion binding"/>
    <property type="evidence" value="ECO:0007669"/>
    <property type="project" value="UniProtKB-KW"/>
</dbReference>
<dbReference type="SUPFAM" id="SSF56300">
    <property type="entry name" value="Metallo-dependent phosphatases"/>
    <property type="match status" value="1"/>
</dbReference>
<evidence type="ECO:0000313" key="6">
    <source>
        <dbReference type="EMBL" id="MBM9476011.1"/>
    </source>
</evidence>
<dbReference type="InterPro" id="IPR050884">
    <property type="entry name" value="CNP_phosphodiesterase-III"/>
</dbReference>
<dbReference type="AlphaFoldDB" id="A0A939C2G9"/>
<dbReference type="PANTHER" id="PTHR42988:SF2">
    <property type="entry name" value="CYCLIC NUCLEOTIDE PHOSPHODIESTERASE CBUA0032-RELATED"/>
    <property type="match status" value="1"/>
</dbReference>
<comment type="similarity">
    <text evidence="4">Belongs to the cyclic nucleotide phosphodiesterase class-III family.</text>
</comment>
<protein>
    <submittedName>
        <fullName evidence="6">Metallophosphoesterase</fullName>
    </submittedName>
</protein>
<dbReference type="PANTHER" id="PTHR42988">
    <property type="entry name" value="PHOSPHOHYDROLASE"/>
    <property type="match status" value="1"/>
</dbReference>
<dbReference type="EMBL" id="JAERWL010000006">
    <property type="protein sequence ID" value="MBM9476011.1"/>
    <property type="molecule type" value="Genomic_DNA"/>
</dbReference>
<dbReference type="Pfam" id="PF00149">
    <property type="entry name" value="Metallophos"/>
    <property type="match status" value="1"/>
</dbReference>
<dbReference type="GO" id="GO:0016787">
    <property type="term" value="F:hydrolase activity"/>
    <property type="evidence" value="ECO:0007669"/>
    <property type="project" value="UniProtKB-KW"/>
</dbReference>
<evidence type="ECO:0000256" key="4">
    <source>
        <dbReference type="ARBA" id="ARBA00025742"/>
    </source>
</evidence>
<name>A0A939C2G9_9ACTN</name>
<keyword evidence="2" id="KW-0378">Hydrolase</keyword>
<keyword evidence="1" id="KW-0479">Metal-binding</keyword>
<evidence type="ECO:0000256" key="3">
    <source>
        <dbReference type="ARBA" id="ARBA00023004"/>
    </source>
</evidence>
<evidence type="ECO:0000256" key="2">
    <source>
        <dbReference type="ARBA" id="ARBA00022801"/>
    </source>
</evidence>
<sequence>MSTPDGEPVEIATHTLLHLSDTHLTSAGVLYNGVIDADRALAAAADLIARAVADGVGVDALVVSGDLTDTGDPAAYRRLADALGSLGPPVVWATGNHDVRTTLHTELLGRPDEPGKILQHHDIAGLRILVLDSTVVGAGHGRLEPEHLAELAAALATPAEHGSVVVLHHAPVPPPSPLLAYFTLERASRRALAATVAGSDVRLVLAGHHHLAQSGSLAGVPVAVAGSTAIRVDPLARPGHERTVVAGSLNLVRLYPDTVTVSVLPLDESLGAPQAFAMDEAACAELIARHPIVR</sequence>
<keyword evidence="7" id="KW-1185">Reference proteome</keyword>
<dbReference type="Proteomes" id="UP000663801">
    <property type="component" value="Unassembled WGS sequence"/>
</dbReference>
<comment type="caution">
    <text evidence="6">The sequence shown here is derived from an EMBL/GenBank/DDBJ whole genome shotgun (WGS) entry which is preliminary data.</text>
</comment>
<keyword evidence="3" id="KW-0408">Iron</keyword>
<dbReference type="InterPro" id="IPR029052">
    <property type="entry name" value="Metallo-depent_PP-like"/>
</dbReference>
<accession>A0A939C2G9</accession>
<gene>
    <name evidence="6" type="ORF">JL107_06105</name>
</gene>
<dbReference type="Gene3D" id="3.60.21.10">
    <property type="match status" value="1"/>
</dbReference>
<dbReference type="RefSeq" id="WP_205256126.1">
    <property type="nucleotide sequence ID" value="NZ_BAAAPV010000003.1"/>
</dbReference>
<evidence type="ECO:0000256" key="1">
    <source>
        <dbReference type="ARBA" id="ARBA00022723"/>
    </source>
</evidence>
<dbReference type="InterPro" id="IPR004843">
    <property type="entry name" value="Calcineurin-like_PHP"/>
</dbReference>
<reference evidence="6" key="1">
    <citation type="submission" date="2021-01" db="EMBL/GenBank/DDBJ databases">
        <title>KCTC 19127 draft genome.</title>
        <authorList>
            <person name="An D."/>
        </authorList>
    </citation>
    <scope>NUCLEOTIDE SEQUENCE</scope>
    <source>
        <strain evidence="6">KCTC 19127</strain>
    </source>
</reference>
<organism evidence="6 7">
    <name type="scientific">Nakamurella flavida</name>
    <dbReference type="NCBI Taxonomy" id="363630"/>
    <lineage>
        <taxon>Bacteria</taxon>
        <taxon>Bacillati</taxon>
        <taxon>Actinomycetota</taxon>
        <taxon>Actinomycetes</taxon>
        <taxon>Nakamurellales</taxon>
        <taxon>Nakamurellaceae</taxon>
        <taxon>Nakamurella</taxon>
    </lineage>
</organism>
<proteinExistence type="inferred from homology"/>
<feature type="domain" description="Calcineurin-like phosphoesterase" evidence="5">
    <location>
        <begin position="15"/>
        <end position="210"/>
    </location>
</feature>
<evidence type="ECO:0000259" key="5">
    <source>
        <dbReference type="Pfam" id="PF00149"/>
    </source>
</evidence>